<dbReference type="AlphaFoldDB" id="A0A0M3IG75"/>
<dbReference type="WBParaSite" id="ALUE_0001727301-mRNA-1">
    <property type="protein sequence ID" value="ALUE_0001727301-mRNA-1"/>
    <property type="gene ID" value="ALUE_0001727301"/>
</dbReference>
<evidence type="ECO:0000313" key="3">
    <source>
        <dbReference type="WBParaSite" id="ALUE_0001727301-mRNA-1"/>
    </source>
</evidence>
<keyword evidence="2" id="KW-1185">Reference proteome</keyword>
<reference evidence="3" key="1">
    <citation type="submission" date="2017-02" db="UniProtKB">
        <authorList>
            <consortium name="WormBaseParasite"/>
        </authorList>
    </citation>
    <scope>IDENTIFICATION</scope>
</reference>
<proteinExistence type="predicted"/>
<dbReference type="Proteomes" id="UP000036681">
    <property type="component" value="Unplaced"/>
</dbReference>
<feature type="region of interest" description="Disordered" evidence="1">
    <location>
        <begin position="39"/>
        <end position="73"/>
    </location>
</feature>
<accession>A0A0M3IG75</accession>
<protein>
    <submittedName>
        <fullName evidence="3">Uncharacterized protein</fullName>
    </submittedName>
</protein>
<name>A0A0M3IG75_ASCLU</name>
<evidence type="ECO:0000256" key="1">
    <source>
        <dbReference type="SAM" id="MobiDB-lite"/>
    </source>
</evidence>
<organism evidence="2 3">
    <name type="scientific">Ascaris lumbricoides</name>
    <name type="common">Giant roundworm</name>
    <dbReference type="NCBI Taxonomy" id="6252"/>
    <lineage>
        <taxon>Eukaryota</taxon>
        <taxon>Metazoa</taxon>
        <taxon>Ecdysozoa</taxon>
        <taxon>Nematoda</taxon>
        <taxon>Chromadorea</taxon>
        <taxon>Rhabditida</taxon>
        <taxon>Spirurina</taxon>
        <taxon>Ascaridomorpha</taxon>
        <taxon>Ascaridoidea</taxon>
        <taxon>Ascarididae</taxon>
        <taxon>Ascaris</taxon>
    </lineage>
</organism>
<sequence>MQAVFVRGRETQNDTSLGTACKFQRAEVMKNLVVMEFSPEEQPSREDQIESSVGEHCLPSNCQKTSIRRAKPP</sequence>
<evidence type="ECO:0000313" key="2">
    <source>
        <dbReference type="Proteomes" id="UP000036681"/>
    </source>
</evidence>